<evidence type="ECO:0000313" key="7">
    <source>
        <dbReference type="EMBL" id="GFH55040.1"/>
    </source>
</evidence>
<dbReference type="SUPFAM" id="SSF51197">
    <property type="entry name" value="Clavaminate synthase-like"/>
    <property type="match status" value="1"/>
</dbReference>
<accession>A0AAD3H974</accession>
<keyword evidence="8" id="KW-1185">Reference proteome</keyword>
<dbReference type="GO" id="GO:0062101">
    <property type="term" value="F:peptidyl-aspartic acid 3-dioxygenase activity"/>
    <property type="evidence" value="ECO:0007669"/>
    <property type="project" value="InterPro"/>
</dbReference>
<dbReference type="InterPro" id="IPR027443">
    <property type="entry name" value="IPNS-like_sf"/>
</dbReference>
<proteinExistence type="inferred from homology"/>
<evidence type="ECO:0000256" key="2">
    <source>
        <dbReference type="ARBA" id="ARBA00022723"/>
    </source>
</evidence>
<gene>
    <name evidence="7" type="ORF">CTEN210_11516</name>
</gene>
<dbReference type="SUPFAM" id="SSF144232">
    <property type="entry name" value="HIT/MYND zinc finger-like"/>
    <property type="match status" value="1"/>
</dbReference>
<organism evidence="7 8">
    <name type="scientific">Chaetoceros tenuissimus</name>
    <dbReference type="NCBI Taxonomy" id="426638"/>
    <lineage>
        <taxon>Eukaryota</taxon>
        <taxon>Sar</taxon>
        <taxon>Stramenopiles</taxon>
        <taxon>Ochrophyta</taxon>
        <taxon>Bacillariophyta</taxon>
        <taxon>Coscinodiscophyceae</taxon>
        <taxon>Chaetocerotophycidae</taxon>
        <taxon>Chaetocerotales</taxon>
        <taxon>Chaetocerotaceae</taxon>
        <taxon>Chaetoceros</taxon>
    </lineage>
</organism>
<dbReference type="Gene3D" id="6.10.140.2220">
    <property type="match status" value="1"/>
</dbReference>
<dbReference type="Gene3D" id="2.60.120.330">
    <property type="entry name" value="B-lactam Antibiotic, Isopenicillin N Synthase, Chain"/>
    <property type="match status" value="1"/>
</dbReference>
<dbReference type="InterPro" id="IPR007803">
    <property type="entry name" value="Asp/Arg/Pro-Hydrxlase"/>
</dbReference>
<evidence type="ECO:0000256" key="5">
    <source>
        <dbReference type="PROSITE-ProRule" id="PRU00134"/>
    </source>
</evidence>
<dbReference type="Pfam" id="PF05118">
    <property type="entry name" value="Asp_Arg_Hydrox"/>
    <property type="match status" value="1"/>
</dbReference>
<comment type="similarity">
    <text evidence="1">Belongs to the aspartyl/asparaginyl beta-hydroxylase family.</text>
</comment>
<comment type="caution">
    <text evidence="7">The sequence shown here is derived from an EMBL/GenBank/DDBJ whole genome shotgun (WGS) entry which is preliminary data.</text>
</comment>
<dbReference type="GO" id="GO:0008270">
    <property type="term" value="F:zinc ion binding"/>
    <property type="evidence" value="ECO:0007669"/>
    <property type="project" value="UniProtKB-KW"/>
</dbReference>
<evidence type="ECO:0000256" key="4">
    <source>
        <dbReference type="ARBA" id="ARBA00022833"/>
    </source>
</evidence>
<keyword evidence="3 5" id="KW-0863">Zinc-finger</keyword>
<dbReference type="InterPro" id="IPR002893">
    <property type="entry name" value="Znf_MYND"/>
</dbReference>
<sequence>MSKLKLRFYSDWETCSACSKPPEAEKKLLTCQSCKSAAYHNVSCQQLHWKQQGHNKQCKLLKRCIQPLKDLAQRHDSGWWIHISAHDSNSSNTLWKNSCQLWEQQDYLNAMEGFQRSLEPYLHAWNNTTTHQEGTHEMLQYGYLLQLAERLLFLSYCELDGNQIELARNHLVMSISLLLQASKSTELYDERVKEKLASLLNDSWMELMLSFEEENYSRILARQVAHMAISTGTNVCGWKHALQRPGYMVPSLPSQPYTPSEDHPSWCRILEDNWEQILNEYMALAQSKSLSAVGSGDRGSGHDDHRVVAVGSDWKEYVLFGTGSSGNDHDAPITKGLLRQHVPDAISLAEQGGGEVIFSRLASNSHIQSHCAPTNFRLTAHLGLIVPPDMTSKIRVGSKWHTWTPGKILLFDDSFEHEVRNDSDQERVVLLIRSWHPHLSSDLRENVLYKARMQKENAIEKRYDPPN</sequence>
<reference evidence="7 8" key="1">
    <citation type="journal article" date="2021" name="Sci. Rep.">
        <title>The genome of the diatom Chaetoceros tenuissimus carries an ancient integrated fragment of an extant virus.</title>
        <authorList>
            <person name="Hongo Y."/>
            <person name="Kimura K."/>
            <person name="Takaki Y."/>
            <person name="Yoshida Y."/>
            <person name="Baba S."/>
            <person name="Kobayashi G."/>
            <person name="Nagasaki K."/>
            <person name="Hano T."/>
            <person name="Tomaru Y."/>
        </authorList>
    </citation>
    <scope>NUCLEOTIDE SEQUENCE [LARGE SCALE GENOMIC DNA]</scope>
    <source>
        <strain evidence="7 8">NIES-3715</strain>
    </source>
</reference>
<dbReference type="PANTHER" id="PTHR12366">
    <property type="entry name" value="ASPARTYL/ASPARAGINYL BETA-HYDROXYLASE"/>
    <property type="match status" value="1"/>
</dbReference>
<feature type="domain" description="MYND-type" evidence="6">
    <location>
        <begin position="15"/>
        <end position="58"/>
    </location>
</feature>
<protein>
    <recommendedName>
        <fullName evidence="6">MYND-type domain-containing protein</fullName>
    </recommendedName>
</protein>
<dbReference type="PROSITE" id="PS50865">
    <property type="entry name" value="ZF_MYND_2"/>
    <property type="match status" value="1"/>
</dbReference>
<dbReference type="AlphaFoldDB" id="A0AAD3H974"/>
<keyword evidence="2" id="KW-0479">Metal-binding</keyword>
<name>A0AAD3H974_9STRA</name>
<evidence type="ECO:0000259" key="6">
    <source>
        <dbReference type="PROSITE" id="PS50865"/>
    </source>
</evidence>
<dbReference type="Proteomes" id="UP001054902">
    <property type="component" value="Unassembled WGS sequence"/>
</dbReference>
<dbReference type="GO" id="GO:0005783">
    <property type="term" value="C:endoplasmic reticulum"/>
    <property type="evidence" value="ECO:0007669"/>
    <property type="project" value="TreeGrafter"/>
</dbReference>
<evidence type="ECO:0000313" key="8">
    <source>
        <dbReference type="Proteomes" id="UP001054902"/>
    </source>
</evidence>
<dbReference type="EMBL" id="BLLK01000047">
    <property type="protein sequence ID" value="GFH55040.1"/>
    <property type="molecule type" value="Genomic_DNA"/>
</dbReference>
<keyword evidence="4" id="KW-0862">Zinc</keyword>
<dbReference type="PANTHER" id="PTHR12366:SF29">
    <property type="entry name" value="ASPARTYL BETA-HYDROXYLASE, ISOFORM L"/>
    <property type="match status" value="1"/>
</dbReference>
<evidence type="ECO:0000256" key="1">
    <source>
        <dbReference type="ARBA" id="ARBA00007730"/>
    </source>
</evidence>
<evidence type="ECO:0000256" key="3">
    <source>
        <dbReference type="ARBA" id="ARBA00022771"/>
    </source>
</evidence>
<dbReference type="InterPro" id="IPR039038">
    <property type="entry name" value="ASPH"/>
</dbReference>